<dbReference type="OrthoDB" id="9806105at2"/>
<dbReference type="InterPro" id="IPR011006">
    <property type="entry name" value="CheY-like_superfamily"/>
</dbReference>
<dbReference type="SUPFAM" id="SSF50341">
    <property type="entry name" value="CheW-like"/>
    <property type="match status" value="1"/>
</dbReference>
<dbReference type="Proteomes" id="UP000191110">
    <property type="component" value="Unassembled WGS sequence"/>
</dbReference>
<dbReference type="PANTHER" id="PTHR47233:SF3">
    <property type="entry name" value="CHEMOTAXIS PROTEIN CHEV"/>
    <property type="match status" value="1"/>
</dbReference>
<gene>
    <name evidence="4" type="ORF">BOW53_03730</name>
</gene>
<evidence type="ECO:0000313" key="5">
    <source>
        <dbReference type="Proteomes" id="UP000191110"/>
    </source>
</evidence>
<proteinExistence type="predicted"/>
<dbReference type="CDD" id="cd19924">
    <property type="entry name" value="REC_CheV-like"/>
    <property type="match status" value="1"/>
</dbReference>
<feature type="domain" description="Response regulatory" evidence="2">
    <location>
        <begin position="180"/>
        <end position="305"/>
    </location>
</feature>
<dbReference type="PIRSF" id="PIRSF002867">
    <property type="entry name" value="CheV"/>
    <property type="match status" value="1"/>
</dbReference>
<feature type="domain" description="CheW-like" evidence="3">
    <location>
        <begin position="19"/>
        <end position="158"/>
    </location>
</feature>
<evidence type="ECO:0000259" key="2">
    <source>
        <dbReference type="PROSITE" id="PS50110"/>
    </source>
</evidence>
<name>A0A1T2L8Y3_9GAMM</name>
<dbReference type="GO" id="GO:0006935">
    <property type="term" value="P:chemotaxis"/>
    <property type="evidence" value="ECO:0007669"/>
    <property type="project" value="InterPro"/>
</dbReference>
<keyword evidence="5" id="KW-1185">Reference proteome</keyword>
<dbReference type="PROSITE" id="PS50851">
    <property type="entry name" value="CHEW"/>
    <property type="match status" value="1"/>
</dbReference>
<accession>A0A1T2L8Y3</accession>
<dbReference type="SMART" id="SM00448">
    <property type="entry name" value="REC"/>
    <property type="match status" value="1"/>
</dbReference>
<dbReference type="InterPro" id="IPR001789">
    <property type="entry name" value="Sig_transdc_resp-reg_receiver"/>
</dbReference>
<protein>
    <submittedName>
        <fullName evidence="4">Chemotaxis protein CheW</fullName>
    </submittedName>
</protein>
<dbReference type="SUPFAM" id="SSF52172">
    <property type="entry name" value="CheY-like"/>
    <property type="match status" value="1"/>
</dbReference>
<dbReference type="AlphaFoldDB" id="A0A1T2L8Y3"/>
<dbReference type="RefSeq" id="WP_078482741.1">
    <property type="nucleotide sequence ID" value="NZ_MPRL01000009.1"/>
</dbReference>
<evidence type="ECO:0000313" key="4">
    <source>
        <dbReference type="EMBL" id="OOZ41494.1"/>
    </source>
</evidence>
<dbReference type="Pfam" id="PF01584">
    <property type="entry name" value="CheW"/>
    <property type="match status" value="1"/>
</dbReference>
<dbReference type="GO" id="GO:0000160">
    <property type="term" value="P:phosphorelay signal transduction system"/>
    <property type="evidence" value="ECO:0007669"/>
    <property type="project" value="InterPro"/>
</dbReference>
<dbReference type="InterPro" id="IPR024181">
    <property type="entry name" value="Chemotax_regulator_CheV"/>
</dbReference>
<reference evidence="4 5" key="1">
    <citation type="submission" date="2016-11" db="EMBL/GenBank/DDBJ databases">
        <title>Mixed transmission modes and dynamic genome evolution in an obligate animal-bacterial symbiosis.</title>
        <authorList>
            <person name="Russell S.L."/>
            <person name="Corbett-Detig R.B."/>
            <person name="Cavanaugh C.M."/>
        </authorList>
    </citation>
    <scope>NUCLEOTIDE SEQUENCE [LARGE SCALE GENOMIC DNA]</scope>
    <source>
        <strain evidence="4">Sveles-Q1</strain>
    </source>
</reference>
<evidence type="ECO:0000256" key="1">
    <source>
        <dbReference type="PROSITE-ProRule" id="PRU00169"/>
    </source>
</evidence>
<dbReference type="Pfam" id="PF00072">
    <property type="entry name" value="Response_reg"/>
    <property type="match status" value="1"/>
</dbReference>
<dbReference type="Gene3D" id="2.40.50.180">
    <property type="entry name" value="CheA-289, Domain 4"/>
    <property type="match status" value="1"/>
</dbReference>
<dbReference type="EMBL" id="MPRL01000009">
    <property type="protein sequence ID" value="OOZ41494.1"/>
    <property type="molecule type" value="Genomic_DNA"/>
</dbReference>
<dbReference type="InterPro" id="IPR036061">
    <property type="entry name" value="CheW-like_dom_sf"/>
</dbReference>
<dbReference type="PROSITE" id="PS50110">
    <property type="entry name" value="RESPONSE_REGULATORY"/>
    <property type="match status" value="1"/>
</dbReference>
<dbReference type="PANTHER" id="PTHR47233">
    <property type="entry name" value="CHEMOTAXIS PROTEIN CHEV"/>
    <property type="match status" value="1"/>
</dbReference>
<keyword evidence="1" id="KW-0597">Phosphoprotein</keyword>
<dbReference type="Gene3D" id="3.40.50.2300">
    <property type="match status" value="1"/>
</dbReference>
<evidence type="ECO:0000259" key="3">
    <source>
        <dbReference type="PROSITE" id="PS50851"/>
    </source>
</evidence>
<dbReference type="InterPro" id="IPR002545">
    <property type="entry name" value="CheW-lke_dom"/>
</dbReference>
<dbReference type="Gene3D" id="2.30.30.40">
    <property type="entry name" value="SH3 Domains"/>
    <property type="match status" value="1"/>
</dbReference>
<feature type="modified residue" description="4-aspartylphosphate" evidence="1">
    <location>
        <position position="238"/>
    </location>
</feature>
<sequence>MAGIMDGVDQRTQLAGHNRLELLMFRLGARQRFGINVFKVQEVIQCPALTSVPHSHPVIRGVANLRGNTIPLVDLGMAIKMKPIDDLKEAFVIITEFNRTTIGFLVSSVDRIINTNWEDILPPPKGMSRGTYLTAVTRVDDELVEIIDVEKVLAEVMSVSEEISQEVLSDVDEVGDMPHHVLIADDSSVARNQVKRTLDQIGVETTLANDGKQALDILLKWAEDEDPKLKRLAMVLSDIEMPEMDGYTLTTSIRNDPRLTGLYVLLHSSLSGVFNNAMVEKVGANKFIAKFKPDELAGAVLDRIKAVDNA</sequence>
<dbReference type="SMART" id="SM00260">
    <property type="entry name" value="CheW"/>
    <property type="match status" value="1"/>
</dbReference>
<comment type="caution">
    <text evidence="4">The sequence shown here is derived from an EMBL/GenBank/DDBJ whole genome shotgun (WGS) entry which is preliminary data.</text>
</comment>
<organism evidence="4 5">
    <name type="scientific">Solemya pervernicosa gill symbiont</name>
    <dbReference type="NCBI Taxonomy" id="642797"/>
    <lineage>
        <taxon>Bacteria</taxon>
        <taxon>Pseudomonadati</taxon>
        <taxon>Pseudomonadota</taxon>
        <taxon>Gammaproteobacteria</taxon>
        <taxon>sulfur-oxidizing symbionts</taxon>
    </lineage>
</organism>